<dbReference type="PANTHER" id="PTHR13929:SF0">
    <property type="entry name" value="UBIA PRENYLTRANSFERASE DOMAIN-CONTAINING PROTEIN 1"/>
    <property type="match status" value="1"/>
</dbReference>
<dbReference type="CTD" id="34961"/>
<keyword evidence="10 11" id="KW-0472">Membrane</keyword>
<evidence type="ECO:0000256" key="10">
    <source>
        <dbReference type="ARBA" id="ARBA00023136"/>
    </source>
</evidence>
<dbReference type="GO" id="GO:0005783">
    <property type="term" value="C:endoplasmic reticulum"/>
    <property type="evidence" value="ECO:0007669"/>
    <property type="project" value="TreeGrafter"/>
</dbReference>
<keyword evidence="5" id="KW-0637">Prenyltransferase</keyword>
<feature type="transmembrane region" description="Helical" evidence="11">
    <location>
        <begin position="173"/>
        <end position="194"/>
    </location>
</feature>
<proteinExistence type="inferred from homology"/>
<dbReference type="GeneID" id="115631267"/>
<dbReference type="InterPro" id="IPR000537">
    <property type="entry name" value="UbiA_prenyltransferase"/>
</dbReference>
<dbReference type="Proteomes" id="UP000504634">
    <property type="component" value="Unplaced"/>
</dbReference>
<comment type="similarity">
    <text evidence="3">Belongs to the UbiA prenyltransferase family.</text>
</comment>
<dbReference type="InterPro" id="IPR044878">
    <property type="entry name" value="UbiA_sf"/>
</dbReference>
<feature type="transmembrane region" description="Helical" evidence="11">
    <location>
        <begin position="314"/>
        <end position="336"/>
    </location>
</feature>
<evidence type="ECO:0000256" key="5">
    <source>
        <dbReference type="ARBA" id="ARBA00022602"/>
    </source>
</evidence>
<dbReference type="OrthoDB" id="203513at2759"/>
<feature type="transmembrane region" description="Helical" evidence="11">
    <location>
        <begin position="357"/>
        <end position="376"/>
    </location>
</feature>
<dbReference type="UniPathway" id="UPA00079"/>
<feature type="transmembrane region" description="Helical" evidence="11">
    <location>
        <begin position="287"/>
        <end position="308"/>
    </location>
</feature>
<dbReference type="AlphaFoldDB" id="A0A6J2U695"/>
<dbReference type="GO" id="GO:0042371">
    <property type="term" value="P:vitamin K biosynthetic process"/>
    <property type="evidence" value="ECO:0007669"/>
    <property type="project" value="TreeGrafter"/>
</dbReference>
<evidence type="ECO:0000256" key="8">
    <source>
        <dbReference type="ARBA" id="ARBA00022989"/>
    </source>
</evidence>
<name>A0A6J2U695_DROLE</name>
<accession>A0A6J2U695</accession>
<dbReference type="GO" id="GO:0004659">
    <property type="term" value="F:prenyltransferase activity"/>
    <property type="evidence" value="ECO:0007669"/>
    <property type="project" value="UniProtKB-KW"/>
</dbReference>
<evidence type="ECO:0000256" key="11">
    <source>
        <dbReference type="SAM" id="Phobius"/>
    </source>
</evidence>
<dbReference type="FunFam" id="1.10.357.140:FF:000005">
    <property type="entry name" value="UbiA prenyltransferase domain-containing protein 1"/>
    <property type="match status" value="1"/>
</dbReference>
<protein>
    <submittedName>
        <fullName evidence="13">UbiA prenyltransferase domain-containing protein 1 homolog</fullName>
    </submittedName>
</protein>
<dbReference type="PANTHER" id="PTHR13929">
    <property type="entry name" value="1,4-DIHYDROXY-2-NAPHTHOATE OCTAPRENYLTRANSFERASE"/>
    <property type="match status" value="1"/>
</dbReference>
<keyword evidence="12" id="KW-1185">Reference proteome</keyword>
<sequence length="383" mass="42036">MATSKNDQDQDVATLLRQRQANGGHETATKAMAATALLANGKTAEATTTSTITETESEENTAVVDASRPTTTTLSNAYNSGTFMKLKTYLLALRPWSLSASLVPTLLGSALAYRSQWSAQFSMITFFLTAFTVVTVHCAGNVVNTYFDFIKGIDKQKADDRTLVDHILTKDEVVSLGAILYMAGCAGFVLLAVLSPAKMEHLALIYFGGLSSSFLYTGGIGFKYIALGDLVILILFGPISVLFAFMSQTGHVDWSTMGYAIPLALNTEAILHSNNTRDAESDGKAGIVTLAILIGRTASHVLYAMLLFMPYSLFFIFGLKYSLWFLLPLITLPRAFKIEKRFRNEQTMHVVPKQTAKLNFFFGILYIVACCCAQHLPTFNWRK</sequence>
<feature type="transmembrane region" description="Helical" evidence="11">
    <location>
        <begin position="201"/>
        <end position="218"/>
    </location>
</feature>
<evidence type="ECO:0000256" key="1">
    <source>
        <dbReference type="ARBA" id="ARBA00004225"/>
    </source>
</evidence>
<dbReference type="GO" id="GO:0000139">
    <property type="term" value="C:Golgi membrane"/>
    <property type="evidence" value="ECO:0007669"/>
    <property type="project" value="TreeGrafter"/>
</dbReference>
<feature type="transmembrane region" description="Helical" evidence="11">
    <location>
        <begin position="125"/>
        <end position="147"/>
    </location>
</feature>
<evidence type="ECO:0000313" key="13">
    <source>
        <dbReference type="RefSeq" id="XP_030383839.1"/>
    </source>
</evidence>
<evidence type="ECO:0000256" key="7">
    <source>
        <dbReference type="ARBA" id="ARBA00022692"/>
    </source>
</evidence>
<dbReference type="GO" id="GO:0031966">
    <property type="term" value="C:mitochondrial membrane"/>
    <property type="evidence" value="ECO:0007669"/>
    <property type="project" value="UniProtKB-SubCell"/>
</dbReference>
<evidence type="ECO:0000256" key="4">
    <source>
        <dbReference type="ARBA" id="ARBA00022428"/>
    </source>
</evidence>
<organism evidence="12 13">
    <name type="scientific">Drosophila lebanonensis</name>
    <name type="common">Fruit fly</name>
    <name type="synonym">Scaptodrosophila lebanonensis</name>
    <dbReference type="NCBI Taxonomy" id="7225"/>
    <lineage>
        <taxon>Eukaryota</taxon>
        <taxon>Metazoa</taxon>
        <taxon>Ecdysozoa</taxon>
        <taxon>Arthropoda</taxon>
        <taxon>Hexapoda</taxon>
        <taxon>Insecta</taxon>
        <taxon>Pterygota</taxon>
        <taxon>Neoptera</taxon>
        <taxon>Endopterygota</taxon>
        <taxon>Diptera</taxon>
        <taxon>Brachycera</taxon>
        <taxon>Muscomorpha</taxon>
        <taxon>Ephydroidea</taxon>
        <taxon>Drosophilidae</taxon>
        <taxon>Scaptodrosophila</taxon>
    </lineage>
</organism>
<dbReference type="Gene3D" id="1.10.357.140">
    <property type="entry name" value="UbiA prenyltransferase"/>
    <property type="match status" value="1"/>
</dbReference>
<evidence type="ECO:0000256" key="2">
    <source>
        <dbReference type="ARBA" id="ARBA00004863"/>
    </source>
</evidence>
<gene>
    <name evidence="13" type="primary">LOC115631267</name>
</gene>
<evidence type="ECO:0000256" key="9">
    <source>
        <dbReference type="ARBA" id="ARBA00023128"/>
    </source>
</evidence>
<feature type="transmembrane region" description="Helical" evidence="11">
    <location>
        <begin position="224"/>
        <end position="245"/>
    </location>
</feature>
<comment type="pathway">
    <text evidence="2">Quinol/quinone metabolism; menaquinone biosynthesis.</text>
</comment>
<dbReference type="GO" id="GO:0009234">
    <property type="term" value="P:menaquinone biosynthetic process"/>
    <property type="evidence" value="ECO:0007669"/>
    <property type="project" value="UniProtKB-UniPathway"/>
</dbReference>
<dbReference type="CDD" id="cd13962">
    <property type="entry name" value="PT_UbiA_UBIAD1"/>
    <property type="match status" value="1"/>
</dbReference>
<keyword evidence="4" id="KW-0474">Menaquinone biosynthesis</keyword>
<evidence type="ECO:0000313" key="12">
    <source>
        <dbReference type="Proteomes" id="UP000504634"/>
    </source>
</evidence>
<evidence type="ECO:0000256" key="6">
    <source>
        <dbReference type="ARBA" id="ARBA00022679"/>
    </source>
</evidence>
<comment type="subcellular location">
    <subcellularLocation>
        <location evidence="1">Mitochondrion membrane</location>
        <topology evidence="1">Multi-pass membrane protein</topology>
    </subcellularLocation>
</comment>
<keyword evidence="6" id="KW-0808">Transferase</keyword>
<keyword evidence="9" id="KW-0496">Mitochondrion</keyword>
<dbReference type="NCBIfam" id="TIGR00751">
    <property type="entry name" value="menA"/>
    <property type="match status" value="1"/>
</dbReference>
<reference evidence="13" key="1">
    <citation type="submission" date="2025-08" db="UniProtKB">
        <authorList>
            <consortium name="RefSeq"/>
        </authorList>
    </citation>
    <scope>IDENTIFICATION</scope>
    <source>
        <strain evidence="13">11010-0011.00</strain>
        <tissue evidence="13">Whole body</tissue>
    </source>
</reference>
<evidence type="ECO:0000256" key="3">
    <source>
        <dbReference type="ARBA" id="ARBA00005985"/>
    </source>
</evidence>
<keyword evidence="8 11" id="KW-1133">Transmembrane helix</keyword>
<dbReference type="Pfam" id="PF01040">
    <property type="entry name" value="UbiA"/>
    <property type="match status" value="1"/>
</dbReference>
<dbReference type="InterPro" id="IPR026046">
    <property type="entry name" value="UBIAD1"/>
</dbReference>
<keyword evidence="7 11" id="KW-0812">Transmembrane</keyword>
<dbReference type="RefSeq" id="XP_030383839.1">
    <property type="nucleotide sequence ID" value="XM_030527979.1"/>
</dbReference>